<organism evidence="1 2">
    <name type="scientific">Ruminococcus intestinalis</name>
    <dbReference type="NCBI Taxonomy" id="2763066"/>
    <lineage>
        <taxon>Bacteria</taxon>
        <taxon>Bacillati</taxon>
        <taxon>Bacillota</taxon>
        <taxon>Clostridia</taxon>
        <taxon>Eubacteriales</taxon>
        <taxon>Oscillospiraceae</taxon>
        <taxon>Ruminococcus</taxon>
    </lineage>
</organism>
<gene>
    <name evidence="1" type="ORF">H8R91_11005</name>
</gene>
<reference evidence="1 2" key="1">
    <citation type="submission" date="2020-08" db="EMBL/GenBank/DDBJ databases">
        <title>Genome public.</title>
        <authorList>
            <person name="Liu C."/>
            <person name="Sun Q."/>
        </authorList>
    </citation>
    <scope>NUCLEOTIDE SEQUENCE [LARGE SCALE GENOMIC DNA]</scope>
    <source>
        <strain evidence="1 2">NSJ-71</strain>
    </source>
</reference>
<name>A0ABR7HNC4_9FIRM</name>
<dbReference type="Pfam" id="PF16868">
    <property type="entry name" value="NMT1_3"/>
    <property type="match status" value="1"/>
</dbReference>
<dbReference type="NCBIfam" id="TIGR02122">
    <property type="entry name" value="TRAP_TAXI"/>
    <property type="match status" value="1"/>
</dbReference>
<dbReference type="PANTHER" id="PTHR42941:SF1">
    <property type="entry name" value="SLL1037 PROTEIN"/>
    <property type="match status" value="1"/>
</dbReference>
<keyword evidence="2" id="KW-1185">Reference proteome</keyword>
<evidence type="ECO:0000313" key="2">
    <source>
        <dbReference type="Proteomes" id="UP000636755"/>
    </source>
</evidence>
<proteinExistence type="predicted"/>
<dbReference type="SUPFAM" id="SSF53850">
    <property type="entry name" value="Periplasmic binding protein-like II"/>
    <property type="match status" value="1"/>
</dbReference>
<comment type="caution">
    <text evidence="1">The sequence shown here is derived from an EMBL/GenBank/DDBJ whole genome shotgun (WGS) entry which is preliminary data.</text>
</comment>
<dbReference type="Gene3D" id="3.40.190.10">
    <property type="entry name" value="Periplasmic binding protein-like II"/>
    <property type="match status" value="2"/>
</dbReference>
<dbReference type="PANTHER" id="PTHR42941">
    <property type="entry name" value="SLL1037 PROTEIN"/>
    <property type="match status" value="1"/>
</dbReference>
<dbReference type="Proteomes" id="UP000636755">
    <property type="component" value="Unassembled WGS sequence"/>
</dbReference>
<dbReference type="EMBL" id="JACOPS010000006">
    <property type="protein sequence ID" value="MBC5729038.1"/>
    <property type="molecule type" value="Genomic_DNA"/>
</dbReference>
<protein>
    <submittedName>
        <fullName evidence="1">TAXI family TRAP transporter solute-binding subunit</fullName>
    </submittedName>
</protein>
<dbReference type="RefSeq" id="WP_186936256.1">
    <property type="nucleotide sequence ID" value="NZ_JACOPS010000006.1"/>
</dbReference>
<accession>A0ABR7HNC4</accession>
<evidence type="ECO:0000313" key="1">
    <source>
        <dbReference type="EMBL" id="MBC5729038.1"/>
    </source>
</evidence>
<sequence>MKKIIALLLIVLTVLLCGCSMGDGSIRFGAAGLGGVYHQAATSLKQLAENDSALKIEVKTTAGSAANVRLLSQGYLDAAIAQSDIISDAYNGENSFKTAYKDYSAVAALYTEVCHIIVRADSDINSVDDLLGKTVSIGEEESGSQLNAKQILSAYGLNEKMVKEENFNYADSAKALVSGEVDALFWTVGINATVVEELSRQCDIKLLSIDKEASDKLKSAYSYIDCKVDGNTYNGQTKDVNTVGVKSVLIVSDRLSNDKVKTLTKLVFDNANELQLTVSADLDIIEKDAVTGVNIPFHSGAAEYYSEKGIEVKTAE</sequence>
<dbReference type="PROSITE" id="PS51257">
    <property type="entry name" value="PROKAR_LIPOPROTEIN"/>
    <property type="match status" value="1"/>
</dbReference>
<dbReference type="InterPro" id="IPR011852">
    <property type="entry name" value="TRAP_TAXI"/>
</dbReference>